<dbReference type="GO" id="GO:0015986">
    <property type="term" value="P:proton motive force-driven ATP synthesis"/>
    <property type="evidence" value="ECO:0007669"/>
    <property type="project" value="InterPro"/>
</dbReference>
<keyword evidence="7" id="KW-0375">Hydrogen ion transport</keyword>
<dbReference type="Pfam" id="PF00430">
    <property type="entry name" value="ATP-synt_B"/>
    <property type="match status" value="1"/>
</dbReference>
<gene>
    <name evidence="14" type="ORF">MNBD_ALPHA09-1457</name>
</gene>
<evidence type="ECO:0000256" key="13">
    <source>
        <dbReference type="SAM" id="Phobius"/>
    </source>
</evidence>
<dbReference type="GO" id="GO:0012505">
    <property type="term" value="C:endomembrane system"/>
    <property type="evidence" value="ECO:0007669"/>
    <property type="project" value="UniProtKB-SubCell"/>
</dbReference>
<evidence type="ECO:0000256" key="2">
    <source>
        <dbReference type="ARBA" id="ARBA00004308"/>
    </source>
</evidence>
<name>A0A3B0SXA2_9ZZZZ</name>
<protein>
    <recommendedName>
        <fullName evidence="15">ATP synthase F0 sector subunit b</fullName>
    </recommendedName>
</protein>
<keyword evidence="12" id="KW-0175">Coiled coil</keyword>
<evidence type="ECO:0000256" key="4">
    <source>
        <dbReference type="ARBA" id="ARBA00022448"/>
    </source>
</evidence>
<dbReference type="InterPro" id="IPR002146">
    <property type="entry name" value="ATP_synth_b/b'su_bac/chlpt"/>
</dbReference>
<evidence type="ECO:0000256" key="1">
    <source>
        <dbReference type="ARBA" id="ARBA00004167"/>
    </source>
</evidence>
<accession>A0A3B0SXA2</accession>
<dbReference type="CDD" id="cd06503">
    <property type="entry name" value="ATP-synt_Fo_b"/>
    <property type="match status" value="1"/>
</dbReference>
<dbReference type="EMBL" id="UOEM01000027">
    <property type="protein sequence ID" value="VAW11061.1"/>
    <property type="molecule type" value="Genomic_DNA"/>
</dbReference>
<dbReference type="PANTHER" id="PTHR33445">
    <property type="entry name" value="ATP SYNTHASE SUBUNIT B', CHLOROPLASTIC"/>
    <property type="match status" value="1"/>
</dbReference>
<keyword evidence="6 13" id="KW-0812">Transmembrane</keyword>
<evidence type="ECO:0000256" key="3">
    <source>
        <dbReference type="ARBA" id="ARBA00005513"/>
    </source>
</evidence>
<dbReference type="GO" id="GO:0045259">
    <property type="term" value="C:proton-transporting ATP synthase complex"/>
    <property type="evidence" value="ECO:0007669"/>
    <property type="project" value="UniProtKB-KW"/>
</dbReference>
<reference evidence="14" key="1">
    <citation type="submission" date="2018-06" db="EMBL/GenBank/DDBJ databases">
        <authorList>
            <person name="Zhirakovskaya E."/>
        </authorList>
    </citation>
    <scope>NUCLEOTIDE SEQUENCE</scope>
</reference>
<organism evidence="14">
    <name type="scientific">hydrothermal vent metagenome</name>
    <dbReference type="NCBI Taxonomy" id="652676"/>
    <lineage>
        <taxon>unclassified sequences</taxon>
        <taxon>metagenomes</taxon>
        <taxon>ecological metagenomes</taxon>
    </lineage>
</organism>
<keyword evidence="5" id="KW-0138">CF(0)</keyword>
<keyword evidence="9" id="KW-0406">Ion transport</keyword>
<evidence type="ECO:0000256" key="7">
    <source>
        <dbReference type="ARBA" id="ARBA00022781"/>
    </source>
</evidence>
<dbReference type="HAMAP" id="MF_01398">
    <property type="entry name" value="ATP_synth_b_bprime"/>
    <property type="match status" value="1"/>
</dbReference>
<evidence type="ECO:0000256" key="10">
    <source>
        <dbReference type="ARBA" id="ARBA00023136"/>
    </source>
</evidence>
<evidence type="ECO:0000313" key="14">
    <source>
        <dbReference type="EMBL" id="VAW11061.1"/>
    </source>
</evidence>
<dbReference type="InterPro" id="IPR050059">
    <property type="entry name" value="ATP_synthase_B_chain"/>
</dbReference>
<feature type="coiled-coil region" evidence="12">
    <location>
        <begin position="30"/>
        <end position="115"/>
    </location>
</feature>
<evidence type="ECO:0008006" key="15">
    <source>
        <dbReference type="Google" id="ProtNLM"/>
    </source>
</evidence>
<evidence type="ECO:0000256" key="6">
    <source>
        <dbReference type="ARBA" id="ARBA00022692"/>
    </source>
</evidence>
<dbReference type="PANTHER" id="PTHR33445:SF1">
    <property type="entry name" value="ATP SYNTHASE SUBUNIT B"/>
    <property type="match status" value="1"/>
</dbReference>
<proteinExistence type="inferred from homology"/>
<evidence type="ECO:0000256" key="5">
    <source>
        <dbReference type="ARBA" id="ARBA00022547"/>
    </source>
</evidence>
<comment type="subcellular location">
    <subcellularLocation>
        <location evidence="2">Endomembrane system</location>
    </subcellularLocation>
    <subcellularLocation>
        <location evidence="1">Membrane</location>
        <topology evidence="1">Single-pass membrane protein</topology>
    </subcellularLocation>
</comment>
<dbReference type="AlphaFoldDB" id="A0A3B0SXA2"/>
<evidence type="ECO:0000256" key="12">
    <source>
        <dbReference type="SAM" id="Coils"/>
    </source>
</evidence>
<dbReference type="GO" id="GO:0046961">
    <property type="term" value="F:proton-transporting ATPase activity, rotational mechanism"/>
    <property type="evidence" value="ECO:0007669"/>
    <property type="project" value="TreeGrafter"/>
</dbReference>
<comment type="similarity">
    <text evidence="3">Belongs to the ATPase B chain family.</text>
</comment>
<keyword evidence="4" id="KW-0813">Transport</keyword>
<evidence type="ECO:0000256" key="8">
    <source>
        <dbReference type="ARBA" id="ARBA00022989"/>
    </source>
</evidence>
<keyword evidence="8 13" id="KW-1133">Transmembrane helix</keyword>
<evidence type="ECO:0000256" key="11">
    <source>
        <dbReference type="ARBA" id="ARBA00025198"/>
    </source>
</evidence>
<keyword evidence="10 13" id="KW-0472">Membrane</keyword>
<feature type="transmembrane region" description="Helical" evidence="13">
    <location>
        <begin position="6"/>
        <end position="25"/>
    </location>
</feature>
<comment type="function">
    <text evidence="11">F(1)F(0) ATP synthase produces ATP from ADP in the presence of a proton or sodium gradient. F-type ATPases consist of two structural domains, F(1) containing the extramembraneous catalytic core and F(0) containing the membrane proton channel, linked together by a central stalk and a peripheral stalk. During catalysis, ATP synthesis in the catalytic domain of F(1) is coupled via a rotary mechanism of the central stalk subunits to proton translocation.</text>
</comment>
<evidence type="ECO:0000256" key="9">
    <source>
        <dbReference type="ARBA" id="ARBA00023065"/>
    </source>
</evidence>
<sequence>MLESTSFWIAVSFFGFIALIIYYGVPKMIAKALDDRADGIRAELDEARRLREEAQNLLAEYQRKQRDAETEAQGIIAQAKYEAELLATEAREKLTETLERRTRLAEDKIVQAQAQAIKDVRAHAAEVAIAAAGQLIASDLSKDKSASLIDDAIKGLSSKLN</sequence>